<accession>A0A8D9FAS7</accession>
<evidence type="ECO:0000256" key="2">
    <source>
        <dbReference type="SAM" id="MobiDB-lite"/>
    </source>
</evidence>
<feature type="region of interest" description="Disordered" evidence="2">
    <location>
        <begin position="1"/>
        <end position="35"/>
    </location>
</feature>
<dbReference type="AlphaFoldDB" id="A0A8D9FAS7"/>
<dbReference type="Pfam" id="PF01347">
    <property type="entry name" value="Vitellogenin_N"/>
    <property type="match status" value="1"/>
</dbReference>
<dbReference type="InterPro" id="IPR001747">
    <property type="entry name" value="Vitellogenin_N"/>
</dbReference>
<reference evidence="4" key="1">
    <citation type="submission" date="2021-05" db="EMBL/GenBank/DDBJ databases">
        <authorList>
            <person name="Alioto T."/>
            <person name="Alioto T."/>
            <person name="Gomez Garrido J."/>
        </authorList>
    </citation>
    <scope>NUCLEOTIDE SEQUENCE</scope>
</reference>
<proteinExistence type="predicted"/>
<dbReference type="Gene3D" id="2.30.230.10">
    <property type="entry name" value="Lipovitellin, beta-sheet shell regions, chain A"/>
    <property type="match status" value="1"/>
</dbReference>
<dbReference type="EMBL" id="HBUF01632910">
    <property type="protein sequence ID" value="CAG6783521.1"/>
    <property type="molecule type" value="Transcribed_RNA"/>
</dbReference>
<dbReference type="InterPro" id="IPR015816">
    <property type="entry name" value="Vitellinogen_b-sht_N"/>
</dbReference>
<evidence type="ECO:0000256" key="1">
    <source>
        <dbReference type="ARBA" id="ARBA00022729"/>
    </source>
</evidence>
<evidence type="ECO:0000313" key="4">
    <source>
        <dbReference type="EMBL" id="CAG6783521.1"/>
    </source>
</evidence>
<evidence type="ECO:0000259" key="3">
    <source>
        <dbReference type="Pfam" id="PF01347"/>
    </source>
</evidence>
<feature type="domain" description="Vitellogenin" evidence="3">
    <location>
        <begin position="37"/>
        <end position="136"/>
    </location>
</feature>
<name>A0A8D9FAS7_9HEMI</name>
<dbReference type="SUPFAM" id="SSF56968">
    <property type="entry name" value="Lipovitellin-phosvitin complex, beta-sheet shell regions"/>
    <property type="match status" value="1"/>
</dbReference>
<feature type="compositionally biased region" description="Low complexity" evidence="2">
    <location>
        <begin position="11"/>
        <end position="34"/>
    </location>
</feature>
<dbReference type="InterPro" id="IPR015819">
    <property type="entry name" value="Lipid_transp_b-sht_shell"/>
</dbReference>
<dbReference type="GO" id="GO:0005319">
    <property type="term" value="F:lipid transporter activity"/>
    <property type="evidence" value="ECO:0007669"/>
    <property type="project" value="InterPro"/>
</dbReference>
<protein>
    <submittedName>
        <fullName evidence="4">Vitellogenin</fullName>
    </submittedName>
</protein>
<keyword evidence="1" id="KW-0732">Signal</keyword>
<sequence length="142" mass="16115">MIPVAGSVIANSNNSNDNRNNNNRLNNNDNGNNNRAWKQGQVYEYEIKGRTLAALHDVADQYTGTLIRATLKVQPRNQNSVLAWVTNAKHSDVHANLTNGWKQEIPDKHINYQNWQLSEKPFLIEYKNGVVSNFIPKSIQDS</sequence>
<organism evidence="4">
    <name type="scientific">Cacopsylla melanoneura</name>
    <dbReference type="NCBI Taxonomy" id="428564"/>
    <lineage>
        <taxon>Eukaryota</taxon>
        <taxon>Metazoa</taxon>
        <taxon>Ecdysozoa</taxon>
        <taxon>Arthropoda</taxon>
        <taxon>Hexapoda</taxon>
        <taxon>Insecta</taxon>
        <taxon>Pterygota</taxon>
        <taxon>Neoptera</taxon>
        <taxon>Paraneoptera</taxon>
        <taxon>Hemiptera</taxon>
        <taxon>Sternorrhyncha</taxon>
        <taxon>Psylloidea</taxon>
        <taxon>Psyllidae</taxon>
        <taxon>Psyllinae</taxon>
        <taxon>Cacopsylla</taxon>
    </lineage>
</organism>